<dbReference type="InterPro" id="IPR010982">
    <property type="entry name" value="Lambda_DNA-bd_dom_sf"/>
</dbReference>
<sequence>MGFPEEIKRIRQRCFLTQQDFAKEIKVAFSTVNRWEGGKAKPNLNAMKNIKEFCLEHDVDYSDVEESWLDFKVEGKNNG</sequence>
<protein>
    <submittedName>
        <fullName evidence="2">Transcriptional regulator</fullName>
    </submittedName>
</protein>
<dbReference type="PROSITE" id="PS50943">
    <property type="entry name" value="HTH_CROC1"/>
    <property type="match status" value="1"/>
</dbReference>
<dbReference type="Pfam" id="PF01381">
    <property type="entry name" value="HTH_3"/>
    <property type="match status" value="1"/>
</dbReference>
<organism evidence="2 3">
    <name type="scientific">Finegoldia magna</name>
    <name type="common">Peptostreptococcus magnus</name>
    <dbReference type="NCBI Taxonomy" id="1260"/>
    <lineage>
        <taxon>Bacteria</taxon>
        <taxon>Bacillati</taxon>
        <taxon>Bacillota</taxon>
        <taxon>Tissierellia</taxon>
        <taxon>Tissierellales</taxon>
        <taxon>Peptoniphilaceae</taxon>
        <taxon>Finegoldia</taxon>
    </lineage>
</organism>
<evidence type="ECO:0000259" key="1">
    <source>
        <dbReference type="PROSITE" id="PS50943"/>
    </source>
</evidence>
<proteinExistence type="predicted"/>
<dbReference type="SUPFAM" id="SSF47413">
    <property type="entry name" value="lambda repressor-like DNA-binding domains"/>
    <property type="match status" value="1"/>
</dbReference>
<dbReference type="InterPro" id="IPR001387">
    <property type="entry name" value="Cro/C1-type_HTH"/>
</dbReference>
<evidence type="ECO:0000313" key="3">
    <source>
        <dbReference type="Proteomes" id="UP000215546"/>
    </source>
</evidence>
<comment type="caution">
    <text evidence="2">The sequence shown here is derived from an EMBL/GenBank/DDBJ whole genome shotgun (WGS) entry which is preliminary data.</text>
</comment>
<dbReference type="CDD" id="cd00093">
    <property type="entry name" value="HTH_XRE"/>
    <property type="match status" value="1"/>
</dbReference>
<evidence type="ECO:0000313" key="2">
    <source>
        <dbReference type="EMBL" id="OXZ31048.1"/>
    </source>
</evidence>
<dbReference type="EMBL" id="NDYE01000021">
    <property type="protein sequence ID" value="OXZ31048.1"/>
    <property type="molecule type" value="Genomic_DNA"/>
</dbReference>
<dbReference type="RefSeq" id="WP_094209086.1">
    <property type="nucleotide sequence ID" value="NZ_NDYE01000021.1"/>
</dbReference>
<dbReference type="AlphaFoldDB" id="A0A233VF79"/>
<dbReference type="GO" id="GO:0003677">
    <property type="term" value="F:DNA binding"/>
    <property type="evidence" value="ECO:0007669"/>
    <property type="project" value="InterPro"/>
</dbReference>
<gene>
    <name evidence="2" type="ORF">B9N55_09185</name>
</gene>
<dbReference type="Gene3D" id="1.10.260.40">
    <property type="entry name" value="lambda repressor-like DNA-binding domains"/>
    <property type="match status" value="1"/>
</dbReference>
<dbReference type="Proteomes" id="UP000215546">
    <property type="component" value="Unassembled WGS sequence"/>
</dbReference>
<name>A0A233VF79_FINMA</name>
<dbReference type="SMART" id="SM00530">
    <property type="entry name" value="HTH_XRE"/>
    <property type="match status" value="1"/>
</dbReference>
<feature type="domain" description="HTH cro/C1-type" evidence="1">
    <location>
        <begin position="7"/>
        <end position="62"/>
    </location>
</feature>
<reference evidence="3" key="1">
    <citation type="submission" date="2017-04" db="EMBL/GenBank/DDBJ databases">
        <title>Finegoldia magna isolated from orthopedic joint implant-associated infections.</title>
        <authorList>
            <person name="Bjorklund S."/>
            <person name="Bruggemann H."/>
            <person name="Jensen A."/>
            <person name="Hellmark B."/>
            <person name="Soderquist B."/>
        </authorList>
    </citation>
    <scope>NUCLEOTIDE SEQUENCE [LARGE SCALE GENOMIC DNA]</scope>
    <source>
        <strain evidence="3">12T273</strain>
    </source>
</reference>
<accession>A0A233VF79</accession>